<comment type="caution">
    <text evidence="2">The sequence shown here is derived from an EMBL/GenBank/DDBJ whole genome shotgun (WGS) entry which is preliminary data.</text>
</comment>
<dbReference type="RefSeq" id="WP_108172593.1">
    <property type="nucleotide sequence ID" value="NZ_QBKQ01000003.1"/>
</dbReference>
<feature type="transmembrane region" description="Helical" evidence="1">
    <location>
        <begin position="43"/>
        <end position="60"/>
    </location>
</feature>
<name>A0A2T6AEQ7_9FLAO</name>
<evidence type="ECO:0008006" key="4">
    <source>
        <dbReference type="Google" id="ProtNLM"/>
    </source>
</evidence>
<dbReference type="Proteomes" id="UP000244174">
    <property type="component" value="Unassembled WGS sequence"/>
</dbReference>
<gene>
    <name evidence="2" type="ORF">C8P64_2722</name>
</gene>
<dbReference type="AlphaFoldDB" id="A0A2T6AEQ7"/>
<dbReference type="OrthoDB" id="582675at2"/>
<reference evidence="2 3" key="1">
    <citation type="submission" date="2018-04" db="EMBL/GenBank/DDBJ databases">
        <title>Genomic Encyclopedia of Archaeal and Bacterial Type Strains, Phase II (KMG-II): from individual species to whole genera.</title>
        <authorList>
            <person name="Goeker M."/>
        </authorList>
    </citation>
    <scope>NUCLEOTIDE SEQUENCE [LARGE SCALE GENOMIC DNA]</scope>
    <source>
        <strain evidence="2 3">DSM 23082</strain>
    </source>
</reference>
<dbReference type="PROSITE" id="PS51257">
    <property type="entry name" value="PROKAR_LIPOPROTEIN"/>
    <property type="match status" value="1"/>
</dbReference>
<keyword evidence="1" id="KW-0472">Membrane</keyword>
<keyword evidence="1" id="KW-1133">Transmembrane helix</keyword>
<organism evidence="2 3">
    <name type="scientific">Christiangramia gaetbulicola</name>
    <dbReference type="NCBI Taxonomy" id="703340"/>
    <lineage>
        <taxon>Bacteria</taxon>
        <taxon>Pseudomonadati</taxon>
        <taxon>Bacteroidota</taxon>
        <taxon>Flavobacteriia</taxon>
        <taxon>Flavobacteriales</taxon>
        <taxon>Flavobacteriaceae</taxon>
        <taxon>Christiangramia</taxon>
    </lineage>
</organism>
<keyword evidence="1" id="KW-0812">Transmembrane</keyword>
<protein>
    <recommendedName>
        <fullName evidence="4">PH (Pleckstrin Homology) domain-containing protein</fullName>
    </recommendedName>
</protein>
<proteinExistence type="predicted"/>
<dbReference type="EMBL" id="QBKQ01000003">
    <property type="protein sequence ID" value="PTX42294.1"/>
    <property type="molecule type" value="Genomic_DNA"/>
</dbReference>
<feature type="transmembrane region" description="Helical" evidence="1">
    <location>
        <begin position="12"/>
        <end position="31"/>
    </location>
</feature>
<sequence>MRIFKEEQAFRQWWFIAILALTMVGCIIPMVKNYQLHGTATAEFFGLGLVLLIILLFWVLRLHTKIDAKGISARFEAFSFFRKEFKWSEINECYVRKYSPWTEYGGWGIRVSRKKKAYNVSGNIGIQIITKDKKKFLIGTNKPEEAKKVIRRYQEKLNQK</sequence>
<evidence type="ECO:0000313" key="2">
    <source>
        <dbReference type="EMBL" id="PTX42294.1"/>
    </source>
</evidence>
<accession>A0A2T6AEQ7</accession>
<evidence type="ECO:0000256" key="1">
    <source>
        <dbReference type="SAM" id="Phobius"/>
    </source>
</evidence>
<keyword evidence="3" id="KW-1185">Reference proteome</keyword>
<evidence type="ECO:0000313" key="3">
    <source>
        <dbReference type="Proteomes" id="UP000244174"/>
    </source>
</evidence>